<dbReference type="InterPro" id="IPR036271">
    <property type="entry name" value="Tet_transcr_reg_TetR-rel_C_sf"/>
</dbReference>
<keyword evidence="2 4" id="KW-0238">DNA-binding</keyword>
<protein>
    <submittedName>
        <fullName evidence="6">AcrR family transcriptional regulator</fullName>
    </submittedName>
</protein>
<reference evidence="6 7" key="1">
    <citation type="submission" date="2021-03" db="EMBL/GenBank/DDBJ databases">
        <title>Sequencing the genomes of 1000 actinobacteria strains.</title>
        <authorList>
            <person name="Klenk H.-P."/>
        </authorList>
    </citation>
    <scope>NUCLEOTIDE SEQUENCE [LARGE SCALE GENOMIC DNA]</scope>
    <source>
        <strain evidence="6 7">DSM 44580</strain>
    </source>
</reference>
<evidence type="ECO:0000256" key="4">
    <source>
        <dbReference type="PROSITE-ProRule" id="PRU00335"/>
    </source>
</evidence>
<evidence type="ECO:0000256" key="3">
    <source>
        <dbReference type="ARBA" id="ARBA00023163"/>
    </source>
</evidence>
<dbReference type="Proteomes" id="UP001519363">
    <property type="component" value="Unassembled WGS sequence"/>
</dbReference>
<dbReference type="InterPro" id="IPR050109">
    <property type="entry name" value="HTH-type_TetR-like_transc_reg"/>
</dbReference>
<comment type="caution">
    <text evidence="6">The sequence shown here is derived from an EMBL/GenBank/DDBJ whole genome shotgun (WGS) entry which is preliminary data.</text>
</comment>
<dbReference type="PROSITE" id="PS50977">
    <property type="entry name" value="HTH_TETR_2"/>
    <property type="match status" value="1"/>
</dbReference>
<dbReference type="PRINTS" id="PR00455">
    <property type="entry name" value="HTHTETR"/>
</dbReference>
<proteinExistence type="predicted"/>
<dbReference type="EMBL" id="JAGIOO010000001">
    <property type="protein sequence ID" value="MBP2473436.1"/>
    <property type="molecule type" value="Genomic_DNA"/>
</dbReference>
<keyword evidence="1" id="KW-0805">Transcription regulation</keyword>
<organism evidence="6 7">
    <name type="scientific">Crossiella equi</name>
    <dbReference type="NCBI Taxonomy" id="130796"/>
    <lineage>
        <taxon>Bacteria</taxon>
        <taxon>Bacillati</taxon>
        <taxon>Actinomycetota</taxon>
        <taxon>Actinomycetes</taxon>
        <taxon>Pseudonocardiales</taxon>
        <taxon>Pseudonocardiaceae</taxon>
        <taxon>Crossiella</taxon>
    </lineage>
</organism>
<name>A0ABS5AAT9_9PSEU</name>
<keyword evidence="3" id="KW-0804">Transcription</keyword>
<feature type="domain" description="HTH tetR-type" evidence="5">
    <location>
        <begin position="14"/>
        <end position="73"/>
    </location>
</feature>
<dbReference type="Pfam" id="PF00440">
    <property type="entry name" value="TetR_N"/>
    <property type="match status" value="1"/>
</dbReference>
<dbReference type="InterPro" id="IPR009057">
    <property type="entry name" value="Homeodomain-like_sf"/>
</dbReference>
<accession>A0ABS5AAT9</accession>
<dbReference type="SUPFAM" id="SSF46689">
    <property type="entry name" value="Homeodomain-like"/>
    <property type="match status" value="1"/>
</dbReference>
<dbReference type="Gene3D" id="1.10.357.10">
    <property type="entry name" value="Tetracycline Repressor, domain 2"/>
    <property type="match status" value="1"/>
</dbReference>
<dbReference type="RefSeq" id="WP_209706785.1">
    <property type="nucleotide sequence ID" value="NZ_JAGIOO010000001.1"/>
</dbReference>
<evidence type="ECO:0000313" key="6">
    <source>
        <dbReference type="EMBL" id="MBP2473436.1"/>
    </source>
</evidence>
<sequence length="198" mass="21341">MQVETSQMLRTDAQANRARILAAAAEAFAAHGLDVPMAAVARRAGVGVATLYRRFPTKQALVTEVFADQLETCAGAVDEAALIADPWQGFCHVIEQLAKMQVSDRGFTAAFLASYPNTIDVDGRREQAGRRFATLVEAAKTSGDLRRDFDPSDLVLVLLANNGLPEAASRRLVAYLLQSFRATNAGPLPPPGPMDFPR</sequence>
<evidence type="ECO:0000259" key="5">
    <source>
        <dbReference type="PROSITE" id="PS50977"/>
    </source>
</evidence>
<dbReference type="PANTHER" id="PTHR30055">
    <property type="entry name" value="HTH-TYPE TRANSCRIPTIONAL REGULATOR RUTR"/>
    <property type="match status" value="1"/>
</dbReference>
<dbReference type="PANTHER" id="PTHR30055:SF234">
    <property type="entry name" value="HTH-TYPE TRANSCRIPTIONAL REGULATOR BETI"/>
    <property type="match status" value="1"/>
</dbReference>
<keyword evidence="7" id="KW-1185">Reference proteome</keyword>
<dbReference type="InterPro" id="IPR001647">
    <property type="entry name" value="HTH_TetR"/>
</dbReference>
<dbReference type="SUPFAM" id="SSF48498">
    <property type="entry name" value="Tetracyclin repressor-like, C-terminal domain"/>
    <property type="match status" value="1"/>
</dbReference>
<evidence type="ECO:0000256" key="2">
    <source>
        <dbReference type="ARBA" id="ARBA00023125"/>
    </source>
</evidence>
<gene>
    <name evidence="6" type="ORF">JOF53_002308</name>
</gene>
<evidence type="ECO:0000313" key="7">
    <source>
        <dbReference type="Proteomes" id="UP001519363"/>
    </source>
</evidence>
<evidence type="ECO:0000256" key="1">
    <source>
        <dbReference type="ARBA" id="ARBA00023015"/>
    </source>
</evidence>
<feature type="DNA-binding region" description="H-T-H motif" evidence="4">
    <location>
        <begin position="36"/>
        <end position="55"/>
    </location>
</feature>